<dbReference type="Pfam" id="PF00440">
    <property type="entry name" value="TetR_N"/>
    <property type="match status" value="1"/>
</dbReference>
<reference evidence="4 5" key="1">
    <citation type="submission" date="2019-01" db="EMBL/GenBank/DDBJ databases">
        <title>High-quality-draft genome sequences of five non-tuberculosis mycobacteriaceae isolated from a nosocomial environment.</title>
        <authorList>
            <person name="Tiago I."/>
            <person name="Alarico S."/>
            <person name="Pereira S.G."/>
            <person name="Coelho C."/>
            <person name="Maranha A."/>
            <person name="Empadinhas N."/>
        </authorList>
    </citation>
    <scope>NUCLEOTIDE SEQUENCE [LARGE SCALE GENOMIC DNA]</scope>
    <source>
        <strain evidence="4 5">22DIII</strain>
    </source>
</reference>
<dbReference type="InterPro" id="IPR001647">
    <property type="entry name" value="HTH_TetR"/>
</dbReference>
<proteinExistence type="predicted"/>
<dbReference type="SUPFAM" id="SSF46689">
    <property type="entry name" value="Homeodomain-like"/>
    <property type="match status" value="1"/>
</dbReference>
<evidence type="ECO:0000259" key="3">
    <source>
        <dbReference type="PROSITE" id="PS50977"/>
    </source>
</evidence>
<evidence type="ECO:0000256" key="1">
    <source>
        <dbReference type="ARBA" id="ARBA00023125"/>
    </source>
</evidence>
<accession>A0A4R5X689</accession>
<dbReference type="InterPro" id="IPR009057">
    <property type="entry name" value="Homeodomain-like_sf"/>
</dbReference>
<evidence type="ECO:0000313" key="4">
    <source>
        <dbReference type="EMBL" id="TDL07511.1"/>
    </source>
</evidence>
<keyword evidence="1 2" id="KW-0238">DNA-binding</keyword>
<evidence type="ECO:0000256" key="2">
    <source>
        <dbReference type="PROSITE-ProRule" id="PRU00335"/>
    </source>
</evidence>
<name>A0A4R5X689_9MYCO</name>
<feature type="domain" description="HTH tetR-type" evidence="3">
    <location>
        <begin position="14"/>
        <end position="74"/>
    </location>
</feature>
<dbReference type="GO" id="GO:0003677">
    <property type="term" value="F:DNA binding"/>
    <property type="evidence" value="ECO:0007669"/>
    <property type="project" value="UniProtKB-UniRule"/>
</dbReference>
<feature type="DNA-binding region" description="H-T-H motif" evidence="2">
    <location>
        <begin position="37"/>
        <end position="56"/>
    </location>
</feature>
<dbReference type="PROSITE" id="PS50977">
    <property type="entry name" value="HTH_TETR_2"/>
    <property type="match status" value="1"/>
</dbReference>
<sequence length="198" mass="21492">MARQDWIVGGDRRAAATERIYTAAAEMLLRDGLDALDIDSLAEHVHCSRATIYRYAGGKAQIRDAVLLRIAAGITDTVRTEVEGLTGSHRVVTAIVVALQQIRSDPIRRLMMTSSTAPALSDLHSSPMLSALAAELTGNADDDPAAALWIVHVVLSLAYLPLGDERIEAEILHRFISPAFEPQLARTSIGSVEDARRR</sequence>
<dbReference type="EMBL" id="SDLP01000004">
    <property type="protein sequence ID" value="TDL07511.1"/>
    <property type="molecule type" value="Genomic_DNA"/>
</dbReference>
<evidence type="ECO:0000313" key="5">
    <source>
        <dbReference type="Proteomes" id="UP000294952"/>
    </source>
</evidence>
<gene>
    <name evidence="4" type="ORF">EUA04_16540</name>
</gene>
<dbReference type="Proteomes" id="UP000294952">
    <property type="component" value="Unassembled WGS sequence"/>
</dbReference>
<dbReference type="Gene3D" id="1.10.357.10">
    <property type="entry name" value="Tetracycline Repressor, domain 2"/>
    <property type="match status" value="1"/>
</dbReference>
<organism evidence="4 5">
    <name type="scientific">Mycolicibacterium obuense</name>
    <dbReference type="NCBI Taxonomy" id="1807"/>
    <lineage>
        <taxon>Bacteria</taxon>
        <taxon>Bacillati</taxon>
        <taxon>Actinomycetota</taxon>
        <taxon>Actinomycetes</taxon>
        <taxon>Mycobacteriales</taxon>
        <taxon>Mycobacteriaceae</taxon>
        <taxon>Mycolicibacterium</taxon>
    </lineage>
</organism>
<comment type="caution">
    <text evidence="4">The sequence shown here is derived from an EMBL/GenBank/DDBJ whole genome shotgun (WGS) entry which is preliminary data.</text>
</comment>
<protein>
    <submittedName>
        <fullName evidence="4">TetR/AcrR family transcriptional regulator</fullName>
    </submittedName>
</protein>
<dbReference type="RefSeq" id="WP_133414103.1">
    <property type="nucleotide sequence ID" value="NZ_SDLP01000004.1"/>
</dbReference>
<dbReference type="AlphaFoldDB" id="A0A4R5X689"/>